<protein>
    <submittedName>
        <fullName evidence="2">FAD-dependent oxidoreductase</fullName>
    </submittedName>
</protein>
<evidence type="ECO:0000313" key="3">
    <source>
        <dbReference type="Proteomes" id="UP000661507"/>
    </source>
</evidence>
<dbReference type="InterPro" id="IPR050982">
    <property type="entry name" value="Auxin_biosynth/cation_transpt"/>
</dbReference>
<sequence length="422" mass="45686">MEQIDTLIIGGGQAGLVMSHALSKRGCGHCILERGRIAESWRSERWDGLHFQTPNLLVAMPDYPLVHDNPNGFASAARIADFLAGYAEFISAPVREGVAVTRLAREGGTGRYLLETSAGPMTAGNVIVATGPFHRPVIPAMLPRDAAVLQIHAAEYRAPDKLPDGAVLVIGAGASGAQIAEELMRAGRKVFLSVSRHRRAPRRYRGHDHVWWWVETGMVNTPPERRNPDSSPVVHTGAYGGHTIDFRDYADQGMTLLGRAEAATREAMTFADDLADNLAHGDAGYLAFLDLVDAHVARTGMQLPEDPAARVIMPTPPAMHDPIRRLDFRADGIGTVIWATGYDLDFGWIDIPAFDERGAPVHEKGVTRFQGLYFLGLHFLSKFSSAFLIGVAEDAERLAESVCAMSGRTTPNLPAGGEPGRG</sequence>
<dbReference type="Gene3D" id="3.50.50.60">
    <property type="entry name" value="FAD/NAD(P)-binding domain"/>
    <property type="match status" value="2"/>
</dbReference>
<dbReference type="GO" id="GO:0050660">
    <property type="term" value="F:flavin adenine dinucleotide binding"/>
    <property type="evidence" value="ECO:0007669"/>
    <property type="project" value="TreeGrafter"/>
</dbReference>
<comment type="caution">
    <text evidence="2">The sequence shown here is derived from an EMBL/GenBank/DDBJ whole genome shotgun (WGS) entry which is preliminary data.</text>
</comment>
<evidence type="ECO:0000256" key="1">
    <source>
        <dbReference type="ARBA" id="ARBA00023002"/>
    </source>
</evidence>
<dbReference type="InterPro" id="IPR036188">
    <property type="entry name" value="FAD/NAD-bd_sf"/>
</dbReference>
<keyword evidence="3" id="KW-1185">Reference proteome</keyword>
<reference evidence="2" key="2">
    <citation type="submission" date="2020-09" db="EMBL/GenBank/DDBJ databases">
        <authorList>
            <person name="Sun Q."/>
            <person name="Zhou Y."/>
        </authorList>
    </citation>
    <scope>NUCLEOTIDE SEQUENCE</scope>
    <source>
        <strain evidence="2">CGMCC 1.3617</strain>
    </source>
</reference>
<dbReference type="EMBL" id="BMKW01000023">
    <property type="protein sequence ID" value="GGJ42628.1"/>
    <property type="molecule type" value="Genomic_DNA"/>
</dbReference>
<proteinExistence type="predicted"/>
<evidence type="ECO:0000313" key="2">
    <source>
        <dbReference type="EMBL" id="GGJ42628.1"/>
    </source>
</evidence>
<dbReference type="GO" id="GO:0004497">
    <property type="term" value="F:monooxygenase activity"/>
    <property type="evidence" value="ECO:0007669"/>
    <property type="project" value="TreeGrafter"/>
</dbReference>
<organism evidence="2 3">
    <name type="scientific">Neoroseomonas lacus</name>
    <dbReference type="NCBI Taxonomy" id="287609"/>
    <lineage>
        <taxon>Bacteria</taxon>
        <taxon>Pseudomonadati</taxon>
        <taxon>Pseudomonadota</taxon>
        <taxon>Alphaproteobacteria</taxon>
        <taxon>Acetobacterales</taxon>
        <taxon>Acetobacteraceae</taxon>
        <taxon>Neoroseomonas</taxon>
    </lineage>
</organism>
<dbReference type="Proteomes" id="UP000661507">
    <property type="component" value="Unassembled WGS sequence"/>
</dbReference>
<dbReference type="PANTHER" id="PTHR43539">
    <property type="entry name" value="FLAVIN-BINDING MONOOXYGENASE-LIKE PROTEIN (AFU_ORTHOLOGUE AFUA_4G09220)"/>
    <property type="match status" value="1"/>
</dbReference>
<dbReference type="PANTHER" id="PTHR43539:SF78">
    <property type="entry name" value="FLAVIN-CONTAINING MONOOXYGENASE"/>
    <property type="match status" value="1"/>
</dbReference>
<dbReference type="RefSeq" id="WP_188973441.1">
    <property type="nucleotide sequence ID" value="NZ_BMKW01000023.1"/>
</dbReference>
<accession>A0A917L571</accession>
<dbReference type="SUPFAM" id="SSF51905">
    <property type="entry name" value="FAD/NAD(P)-binding domain"/>
    <property type="match status" value="2"/>
</dbReference>
<gene>
    <name evidence="2" type="ORF">GCM10011320_57840</name>
</gene>
<keyword evidence="1" id="KW-0560">Oxidoreductase</keyword>
<dbReference type="AlphaFoldDB" id="A0A917L571"/>
<dbReference type="PRINTS" id="PR00411">
    <property type="entry name" value="PNDRDTASEI"/>
</dbReference>
<dbReference type="Pfam" id="PF13738">
    <property type="entry name" value="Pyr_redox_3"/>
    <property type="match status" value="1"/>
</dbReference>
<reference evidence="2" key="1">
    <citation type="journal article" date="2014" name="Int. J. Syst. Evol. Microbiol.">
        <title>Complete genome sequence of Corynebacterium casei LMG S-19264T (=DSM 44701T), isolated from a smear-ripened cheese.</title>
        <authorList>
            <consortium name="US DOE Joint Genome Institute (JGI-PGF)"/>
            <person name="Walter F."/>
            <person name="Albersmeier A."/>
            <person name="Kalinowski J."/>
            <person name="Ruckert C."/>
        </authorList>
    </citation>
    <scope>NUCLEOTIDE SEQUENCE</scope>
    <source>
        <strain evidence="2">CGMCC 1.3617</strain>
    </source>
</reference>
<dbReference type="PRINTS" id="PR00368">
    <property type="entry name" value="FADPNR"/>
</dbReference>
<name>A0A917L571_9PROT</name>